<keyword evidence="5" id="KW-0347">Helicase</keyword>
<dbReference type="Pfam" id="PF00271">
    <property type="entry name" value="Helicase_C"/>
    <property type="match status" value="1"/>
</dbReference>
<dbReference type="GO" id="GO:0043138">
    <property type="term" value="F:3'-5' DNA helicase activity"/>
    <property type="evidence" value="ECO:0007669"/>
    <property type="project" value="UniProtKB-EC"/>
</dbReference>
<protein>
    <submittedName>
        <fullName evidence="5">ATP-dependent DNA helicase MER3</fullName>
        <ecNumber evidence="5">3.6.4.12</ecNumber>
    </submittedName>
</protein>
<keyword evidence="5" id="KW-0378">Hydrolase</keyword>
<dbReference type="Proteomes" id="UP001149813">
    <property type="component" value="Unassembled WGS sequence"/>
</dbReference>
<dbReference type="EMBL" id="JANBOJ010000166">
    <property type="protein sequence ID" value="KAJ1721515.1"/>
    <property type="molecule type" value="Genomic_DNA"/>
</dbReference>
<evidence type="ECO:0000313" key="5">
    <source>
        <dbReference type="EMBL" id="KAJ1721515.1"/>
    </source>
</evidence>
<dbReference type="PANTHER" id="PTHR47835">
    <property type="entry name" value="HFM1, ATP DEPENDENT DNA HELICASE HOMOLOG"/>
    <property type="match status" value="1"/>
</dbReference>
<comment type="caution">
    <text evidence="5">The sequence shown here is derived from an EMBL/GenBank/DDBJ whole genome shotgun (WGS) entry which is preliminary data.</text>
</comment>
<dbReference type="Gene3D" id="1.10.150.20">
    <property type="entry name" value="5' to 3' exonuclease, C-terminal subdomain"/>
    <property type="match status" value="1"/>
</dbReference>
<dbReference type="EC" id="3.6.4.12" evidence="5"/>
<organism evidence="5 6">
    <name type="scientific">Coemansia erecta</name>
    <dbReference type="NCBI Taxonomy" id="147472"/>
    <lineage>
        <taxon>Eukaryota</taxon>
        <taxon>Fungi</taxon>
        <taxon>Fungi incertae sedis</taxon>
        <taxon>Zoopagomycota</taxon>
        <taxon>Kickxellomycotina</taxon>
        <taxon>Kickxellomycetes</taxon>
        <taxon>Kickxellales</taxon>
        <taxon>Kickxellaceae</taxon>
        <taxon>Coemansia</taxon>
    </lineage>
</organism>
<gene>
    <name evidence="5" type="primary">HFM1</name>
    <name evidence="5" type="ORF">LPJ53_003975</name>
</gene>
<dbReference type="InterPro" id="IPR052247">
    <property type="entry name" value="Meiotic_Crossover_Helicase"/>
</dbReference>
<keyword evidence="2" id="KW-0067">ATP-binding</keyword>
<dbReference type="InterPro" id="IPR001650">
    <property type="entry name" value="Helicase_C-like"/>
</dbReference>
<dbReference type="InterPro" id="IPR011545">
    <property type="entry name" value="DEAD/DEAH_box_helicase_dom"/>
</dbReference>
<dbReference type="OrthoDB" id="5575at2759"/>
<evidence type="ECO:0000259" key="3">
    <source>
        <dbReference type="PROSITE" id="PS51192"/>
    </source>
</evidence>
<dbReference type="GO" id="GO:0016787">
    <property type="term" value="F:hydrolase activity"/>
    <property type="evidence" value="ECO:0007669"/>
    <property type="project" value="UniProtKB-KW"/>
</dbReference>
<keyword evidence="1" id="KW-0547">Nucleotide-binding</keyword>
<dbReference type="PANTHER" id="PTHR47835:SF3">
    <property type="entry name" value="HELICASE FOR MEIOSIS 1"/>
    <property type="match status" value="1"/>
</dbReference>
<dbReference type="Pfam" id="PF00270">
    <property type="entry name" value="DEAD"/>
    <property type="match status" value="1"/>
</dbReference>
<accession>A0A9W7Y0V8</accession>
<proteinExistence type="predicted"/>
<feature type="domain" description="Helicase ATP-binding" evidence="3">
    <location>
        <begin position="97"/>
        <end position="284"/>
    </location>
</feature>
<dbReference type="AlphaFoldDB" id="A0A9W7Y0V8"/>
<dbReference type="SUPFAM" id="SSF52540">
    <property type="entry name" value="P-loop containing nucleoside triphosphate hydrolases"/>
    <property type="match status" value="1"/>
</dbReference>
<evidence type="ECO:0000256" key="2">
    <source>
        <dbReference type="ARBA" id="ARBA00022840"/>
    </source>
</evidence>
<evidence type="ECO:0000256" key="1">
    <source>
        <dbReference type="ARBA" id="ARBA00022741"/>
    </source>
</evidence>
<dbReference type="InterPro" id="IPR014001">
    <property type="entry name" value="Helicase_ATP-bd"/>
</dbReference>
<dbReference type="GO" id="GO:0005524">
    <property type="term" value="F:ATP binding"/>
    <property type="evidence" value="ECO:0007669"/>
    <property type="project" value="UniProtKB-KW"/>
</dbReference>
<dbReference type="CDD" id="cd18795">
    <property type="entry name" value="SF2_C_Ski2"/>
    <property type="match status" value="1"/>
</dbReference>
<name>A0A9W7Y0V8_9FUNG</name>
<sequence>MTDAASEPEYIVVSQPLRLLNHAFAGITESPQIAVRVNRRTMDADYEPTKRWIKNAATAVLFGATAAAVWYRRKRLRAVGNLVSLAGASRPVLSGIANLVQTDDNLVISAPTASGKTVLIELAMCRLFENGQSRSRIPQTRALYLAPLKSLCVEKATDWQARFSACGLQCTKVIGGETAGTSESRSAANPLLTESHIICATPEKWISQMRDSRTDMAHTILQSIRLVLIDECHMIGSDRGAALEMAVTQIRYICSNPRFVATSATIGNISDIARWLSQPCSNNSIEPSPAKTLVFGEEYRPVPLSKTVLGYTCNAPYYRFQRNLDFKLPGIINAHSPDKPVLIFCSTRGSAQDTCRFLSRNIDQLSCRPTPMYLSSKFTNSILNETVPLGVAYHHAGLSSGDRQRIESLFSSGSIRILCSTSTLGIGVNLPAYAVIVKGTKGYAEGDYTEYSMSEILQFVGRAGRPQFGSSGKAVILTDSTMVGKYQAMVSGQDVLESKDTLTVSVLGKCRELAAQCSETVPAVLQQIEGIGPRYAATLWKLGIRSISALLNMTTRDIEYHLGRNPPFGTHVITGAKLLPACSEEPMLLLRFEQLELSSEGAFFETQIGLCNPVPRSTVVVDVAPESFVGCCEQIEIEIPDYDCTETDAHPEIDLDMYDEYLEELLASDAKDMPTGSFE</sequence>
<evidence type="ECO:0000313" key="6">
    <source>
        <dbReference type="Proteomes" id="UP001149813"/>
    </source>
</evidence>
<dbReference type="GO" id="GO:0003676">
    <property type="term" value="F:nucleic acid binding"/>
    <property type="evidence" value="ECO:0007669"/>
    <property type="project" value="InterPro"/>
</dbReference>
<dbReference type="SMART" id="SM00490">
    <property type="entry name" value="HELICc"/>
    <property type="match status" value="1"/>
</dbReference>
<dbReference type="PROSITE" id="PS51192">
    <property type="entry name" value="HELICASE_ATP_BIND_1"/>
    <property type="match status" value="1"/>
</dbReference>
<dbReference type="Gene3D" id="3.40.50.300">
    <property type="entry name" value="P-loop containing nucleotide triphosphate hydrolases"/>
    <property type="match status" value="2"/>
</dbReference>
<dbReference type="PROSITE" id="PS51194">
    <property type="entry name" value="HELICASE_CTER"/>
    <property type="match status" value="1"/>
</dbReference>
<feature type="domain" description="Helicase C-terminal" evidence="4">
    <location>
        <begin position="327"/>
        <end position="507"/>
    </location>
</feature>
<reference evidence="5" key="1">
    <citation type="submission" date="2022-07" db="EMBL/GenBank/DDBJ databases">
        <title>Phylogenomic reconstructions and comparative analyses of Kickxellomycotina fungi.</title>
        <authorList>
            <person name="Reynolds N.K."/>
            <person name="Stajich J.E."/>
            <person name="Barry K."/>
            <person name="Grigoriev I.V."/>
            <person name="Crous P."/>
            <person name="Smith M.E."/>
        </authorList>
    </citation>
    <scope>NUCLEOTIDE SEQUENCE</scope>
    <source>
        <strain evidence="5">NBRC 32514</strain>
    </source>
</reference>
<keyword evidence="6" id="KW-1185">Reference proteome</keyword>
<dbReference type="SMART" id="SM00487">
    <property type="entry name" value="DEXDc"/>
    <property type="match status" value="1"/>
</dbReference>
<dbReference type="InterPro" id="IPR027417">
    <property type="entry name" value="P-loop_NTPase"/>
</dbReference>
<evidence type="ECO:0000259" key="4">
    <source>
        <dbReference type="PROSITE" id="PS51194"/>
    </source>
</evidence>